<dbReference type="RefSeq" id="XP_020111445.1">
    <property type="nucleotide sequence ID" value="XM_020255856.1"/>
</dbReference>
<reference evidence="11" key="1">
    <citation type="journal article" date="2015" name="Nat. Genet.">
        <title>The pineapple genome and the evolution of CAM photosynthesis.</title>
        <authorList>
            <person name="Ming R."/>
            <person name="VanBuren R."/>
            <person name="Wai C.M."/>
            <person name="Tang H."/>
            <person name="Schatz M.C."/>
            <person name="Bowers J.E."/>
            <person name="Lyons E."/>
            <person name="Wang M.L."/>
            <person name="Chen J."/>
            <person name="Biggers E."/>
            <person name="Zhang J."/>
            <person name="Huang L."/>
            <person name="Zhang L."/>
            <person name="Miao W."/>
            <person name="Zhang J."/>
            <person name="Ye Z."/>
            <person name="Miao C."/>
            <person name="Lin Z."/>
            <person name="Wang H."/>
            <person name="Zhou H."/>
            <person name="Yim W.C."/>
            <person name="Priest H.D."/>
            <person name="Zheng C."/>
            <person name="Woodhouse M."/>
            <person name="Edger P.P."/>
            <person name="Guyot R."/>
            <person name="Guo H.B."/>
            <person name="Guo H."/>
            <person name="Zheng G."/>
            <person name="Singh R."/>
            <person name="Sharma A."/>
            <person name="Min X."/>
            <person name="Zheng Y."/>
            <person name="Lee H."/>
            <person name="Gurtowski J."/>
            <person name="Sedlazeck F.J."/>
            <person name="Harkess A."/>
            <person name="McKain M.R."/>
            <person name="Liao Z."/>
            <person name="Fang J."/>
            <person name="Liu J."/>
            <person name="Zhang X."/>
            <person name="Zhang Q."/>
            <person name="Hu W."/>
            <person name="Qin Y."/>
            <person name="Wang K."/>
            <person name="Chen L.Y."/>
            <person name="Shirley N."/>
            <person name="Lin Y.R."/>
            <person name="Liu L.Y."/>
            <person name="Hernandez A.G."/>
            <person name="Wright C.L."/>
            <person name="Bulone V."/>
            <person name="Tuskan G.A."/>
            <person name="Heath K."/>
            <person name="Zee F."/>
            <person name="Moore P.H."/>
            <person name="Sunkar R."/>
            <person name="Leebens-Mack J.H."/>
            <person name="Mockler T."/>
            <person name="Bennetzen J.L."/>
            <person name="Freeling M."/>
            <person name="Sankoff D."/>
            <person name="Paterson A.H."/>
            <person name="Zhu X."/>
            <person name="Yang X."/>
            <person name="Smith J.A."/>
            <person name="Cushman J.C."/>
            <person name="Paull R.E."/>
            <person name="Yu Q."/>
        </authorList>
    </citation>
    <scope>NUCLEOTIDE SEQUENCE [LARGE SCALE GENOMIC DNA]</scope>
    <source>
        <strain evidence="11">cv. F153</strain>
    </source>
</reference>
<dbReference type="GO" id="GO:0005634">
    <property type="term" value="C:nucleus"/>
    <property type="evidence" value="ECO:0007669"/>
    <property type="project" value="UniProtKB-SubCell"/>
</dbReference>
<dbReference type="InterPro" id="IPR038336">
    <property type="entry name" value="NET_sf"/>
</dbReference>
<organism evidence="11 12">
    <name type="scientific">Ananas comosus</name>
    <name type="common">Pineapple</name>
    <name type="synonym">Ananas ananas</name>
    <dbReference type="NCBI Taxonomy" id="4615"/>
    <lineage>
        <taxon>Eukaryota</taxon>
        <taxon>Viridiplantae</taxon>
        <taxon>Streptophyta</taxon>
        <taxon>Embryophyta</taxon>
        <taxon>Tracheophyta</taxon>
        <taxon>Spermatophyta</taxon>
        <taxon>Magnoliopsida</taxon>
        <taxon>Liliopsida</taxon>
        <taxon>Poales</taxon>
        <taxon>Bromeliaceae</taxon>
        <taxon>Bromelioideae</taxon>
        <taxon>Ananas</taxon>
    </lineage>
</organism>
<reference evidence="12" key="2">
    <citation type="submission" date="2025-08" db="UniProtKB">
        <authorList>
            <consortium name="RefSeq"/>
        </authorList>
    </citation>
    <scope>IDENTIFICATION</scope>
    <source>
        <tissue evidence="12">Leaf</tissue>
    </source>
</reference>
<dbReference type="PANTHER" id="PTHR46136:SF33">
    <property type="entry name" value="TRANSCRIPTION FACTOR GTE10"/>
    <property type="match status" value="1"/>
</dbReference>
<evidence type="ECO:0000313" key="11">
    <source>
        <dbReference type="Proteomes" id="UP000515123"/>
    </source>
</evidence>
<evidence type="ECO:0000256" key="8">
    <source>
        <dbReference type="SAM" id="MobiDB-lite"/>
    </source>
</evidence>
<evidence type="ECO:0000256" key="4">
    <source>
        <dbReference type="ARBA" id="ARBA00023117"/>
    </source>
</evidence>
<feature type="compositionally biased region" description="Polar residues" evidence="8">
    <location>
        <begin position="510"/>
        <end position="523"/>
    </location>
</feature>
<proteinExistence type="predicted"/>
<protein>
    <submittedName>
        <fullName evidence="12">Transcription factor GTE9-like isoform X1</fullName>
    </submittedName>
</protein>
<dbReference type="InterPro" id="IPR027353">
    <property type="entry name" value="NET_dom"/>
</dbReference>
<evidence type="ECO:0000256" key="1">
    <source>
        <dbReference type="ARBA" id="ARBA00004123"/>
    </source>
</evidence>
<evidence type="ECO:0000313" key="12">
    <source>
        <dbReference type="RefSeq" id="XP_020111445.1"/>
    </source>
</evidence>
<feature type="compositionally biased region" description="Basic and acidic residues" evidence="8">
    <location>
        <begin position="631"/>
        <end position="640"/>
    </location>
</feature>
<dbReference type="InterPro" id="IPR001487">
    <property type="entry name" value="Bromodomain"/>
</dbReference>
<dbReference type="OrthoDB" id="21449at2759"/>
<evidence type="ECO:0000256" key="5">
    <source>
        <dbReference type="ARBA" id="ARBA00023163"/>
    </source>
</evidence>
<feature type="compositionally biased region" description="Basic and acidic residues" evidence="8">
    <location>
        <begin position="546"/>
        <end position="555"/>
    </location>
</feature>
<name>A0A6P5H0A2_ANACO</name>
<feature type="domain" description="Bromo" evidence="9">
    <location>
        <begin position="185"/>
        <end position="257"/>
    </location>
</feature>
<dbReference type="InterPro" id="IPR052442">
    <property type="entry name" value="Env_Response_Regulator"/>
</dbReference>
<dbReference type="AlphaFoldDB" id="A0A6P5H0A2"/>
<dbReference type="InterPro" id="IPR036427">
    <property type="entry name" value="Bromodomain-like_sf"/>
</dbReference>
<dbReference type="PRINTS" id="PR00503">
    <property type="entry name" value="BROMODOMAIN"/>
</dbReference>
<evidence type="ECO:0000256" key="3">
    <source>
        <dbReference type="ARBA" id="ARBA00023054"/>
    </source>
</evidence>
<feature type="region of interest" description="Disordered" evidence="8">
    <location>
        <begin position="673"/>
        <end position="738"/>
    </location>
</feature>
<dbReference type="Pfam" id="PF17035">
    <property type="entry name" value="BET"/>
    <property type="match status" value="1"/>
</dbReference>
<feature type="region of interest" description="Disordered" evidence="8">
    <location>
        <begin position="578"/>
        <end position="607"/>
    </location>
</feature>
<dbReference type="Pfam" id="PF00439">
    <property type="entry name" value="Bromodomain"/>
    <property type="match status" value="1"/>
</dbReference>
<dbReference type="GeneID" id="109726318"/>
<comment type="subcellular location">
    <subcellularLocation>
        <location evidence="1">Nucleus</location>
    </subcellularLocation>
</comment>
<evidence type="ECO:0000259" key="10">
    <source>
        <dbReference type="PROSITE" id="PS51525"/>
    </source>
</evidence>
<sequence>MAPTVLVEYTKEKQLKRTPEEISMTMTGKPRKISKGCYSAPQNVETMGESDGFCSPCHVDSEDSSAPKRRCISLNADQCDDFTAPKQVISISKMSSSERKALEVRLRSELDQLQAFQRKVLSMSTAAVNVVATNGQVKKQGRTELQVNCGSKGRFQPAKCVPPPVPARSNAMLMKQCETLLNRLMVHKHGWVFNVPVDPVKWNIPDYFDVIKHPMDLGTIKTRIASGAYTSPWGFAADVRLTFTNAMTYNSPDNSVHIMADTMSKFFETRWKAIEKKLPEVDECFKHETKVPLPESQLKKRNIAPLDHNAVTTDRVKQRMTMEDRERLGTLLVSWMGELPAHIVDFLRQHCSNVNSEDEIEVDIHTLGEDTLSDLQKLLDDFLLERKKSQQVTAEQCDMEVLNVSGVSNPSMRPCRDTSDEPIEEDVDICGHDAPVSSYPPVLVENDAQLSGSKESSSSSSSSDSDSSSSDSDSSTSYGSGSHEVVGSPGKASKENGRPDLTLDQEKSDVISSLDVNRPNSCSHIPEQDASSKPAAVGADVNAEGENAKSERQVSPDKLYRAALLRSRFADTIIRAREKTLNQSEKGDPEKLQREREELERQKREEKARLLAEAKAAEDARRQAEAQAAAEAKRQRELEREAARQALLKMEKSVEIDDSHILKDLEMLSTAPADHMLSSADETSPDHSPDGMGGLKLGGSNPLEQLGLYMKVDEEEEEEEEGEPRRLPTNDEEEGEIN</sequence>
<dbReference type="PROSITE" id="PS50014">
    <property type="entry name" value="BROMODOMAIN_2"/>
    <property type="match status" value="1"/>
</dbReference>
<keyword evidence="2" id="KW-0805">Transcription regulation</keyword>
<gene>
    <name evidence="12" type="primary">LOC109726318</name>
</gene>
<evidence type="ECO:0000259" key="9">
    <source>
        <dbReference type="PROSITE" id="PS50014"/>
    </source>
</evidence>
<keyword evidence="4 7" id="KW-0103">Bromodomain</keyword>
<feature type="compositionally biased region" description="Low complexity" evidence="8">
    <location>
        <begin position="451"/>
        <end position="482"/>
    </location>
</feature>
<feature type="domain" description="NET" evidence="10">
    <location>
        <begin position="310"/>
        <end position="390"/>
    </location>
</feature>
<keyword evidence="11" id="KW-1185">Reference proteome</keyword>
<keyword evidence="5" id="KW-0804">Transcription</keyword>
<dbReference type="InterPro" id="IPR037377">
    <property type="entry name" value="GTE_bromo"/>
</dbReference>
<accession>A0A6P5H0A2</accession>
<dbReference type="Gene3D" id="1.20.920.10">
    <property type="entry name" value="Bromodomain-like"/>
    <property type="match status" value="1"/>
</dbReference>
<evidence type="ECO:0000256" key="6">
    <source>
        <dbReference type="ARBA" id="ARBA00023242"/>
    </source>
</evidence>
<keyword evidence="6" id="KW-0539">Nucleus</keyword>
<feature type="compositionally biased region" description="Acidic residues" evidence="8">
    <location>
        <begin position="713"/>
        <end position="722"/>
    </location>
</feature>
<dbReference type="PROSITE" id="PS51525">
    <property type="entry name" value="NET"/>
    <property type="match status" value="1"/>
</dbReference>
<dbReference type="Proteomes" id="UP000515123">
    <property type="component" value="Linkage group 21"/>
</dbReference>
<dbReference type="SUPFAM" id="SSF47370">
    <property type="entry name" value="Bromodomain"/>
    <property type="match status" value="1"/>
</dbReference>
<evidence type="ECO:0000256" key="2">
    <source>
        <dbReference type="ARBA" id="ARBA00023015"/>
    </source>
</evidence>
<feature type="region of interest" description="Disordered" evidence="8">
    <location>
        <begin position="620"/>
        <end position="640"/>
    </location>
</feature>
<evidence type="ECO:0000256" key="7">
    <source>
        <dbReference type="PROSITE-ProRule" id="PRU00035"/>
    </source>
</evidence>
<keyword evidence="3" id="KW-0175">Coiled coil</keyword>
<dbReference type="PANTHER" id="PTHR46136">
    <property type="entry name" value="TRANSCRIPTION FACTOR GTE8"/>
    <property type="match status" value="1"/>
</dbReference>
<feature type="region of interest" description="Disordered" evidence="8">
    <location>
        <begin position="448"/>
        <end position="555"/>
    </location>
</feature>
<dbReference type="Gene3D" id="1.20.1270.220">
    <property type="match status" value="1"/>
</dbReference>
<dbReference type="CDD" id="cd05506">
    <property type="entry name" value="Bromo_plant1"/>
    <property type="match status" value="1"/>
</dbReference>
<dbReference type="SMART" id="SM00297">
    <property type="entry name" value="BROMO"/>
    <property type="match status" value="1"/>
</dbReference>